<evidence type="ECO:0000256" key="1">
    <source>
        <dbReference type="SAM" id="MobiDB-lite"/>
    </source>
</evidence>
<organism evidence="4 5">
    <name type="scientific">Cyclostephanos tholiformis</name>
    <dbReference type="NCBI Taxonomy" id="382380"/>
    <lineage>
        <taxon>Eukaryota</taxon>
        <taxon>Sar</taxon>
        <taxon>Stramenopiles</taxon>
        <taxon>Ochrophyta</taxon>
        <taxon>Bacillariophyta</taxon>
        <taxon>Coscinodiscophyceae</taxon>
        <taxon>Thalassiosirophycidae</taxon>
        <taxon>Stephanodiscales</taxon>
        <taxon>Stephanodiscaceae</taxon>
        <taxon>Cyclostephanos</taxon>
    </lineage>
</organism>
<dbReference type="PANTHER" id="PTHR14237:SF19">
    <property type="entry name" value="MITOCHONDRIAL AMIDOXIME REDUCING COMPONENT 1"/>
    <property type="match status" value="1"/>
</dbReference>
<keyword evidence="5" id="KW-1185">Reference proteome</keyword>
<evidence type="ECO:0000313" key="5">
    <source>
        <dbReference type="Proteomes" id="UP001530377"/>
    </source>
</evidence>
<dbReference type="SUPFAM" id="SSF141673">
    <property type="entry name" value="MOSC N-terminal domain-like"/>
    <property type="match status" value="1"/>
</dbReference>
<comment type="caution">
    <text evidence="4">The sequence shown here is derived from an EMBL/GenBank/DDBJ whole genome shotgun (WGS) entry which is preliminary data.</text>
</comment>
<keyword evidence="2" id="KW-1133">Transmembrane helix</keyword>
<dbReference type="Proteomes" id="UP001530377">
    <property type="component" value="Unassembled WGS sequence"/>
</dbReference>
<dbReference type="AlphaFoldDB" id="A0ABD3R1Z1"/>
<reference evidence="4 5" key="1">
    <citation type="submission" date="2024-10" db="EMBL/GenBank/DDBJ databases">
        <title>Updated reference genomes for cyclostephanoid diatoms.</title>
        <authorList>
            <person name="Roberts W.R."/>
            <person name="Alverson A.J."/>
        </authorList>
    </citation>
    <scope>NUCLEOTIDE SEQUENCE [LARGE SCALE GENOMIC DNA]</scope>
    <source>
        <strain evidence="4 5">AJA228-03</strain>
    </source>
</reference>
<dbReference type="Pfam" id="PF03476">
    <property type="entry name" value="MOSC_N"/>
    <property type="match status" value="1"/>
</dbReference>
<evidence type="ECO:0000256" key="2">
    <source>
        <dbReference type="SAM" id="Phobius"/>
    </source>
</evidence>
<keyword evidence="2" id="KW-0812">Transmembrane</keyword>
<evidence type="ECO:0000259" key="3">
    <source>
        <dbReference type="PROSITE" id="PS51340"/>
    </source>
</evidence>
<dbReference type="InterPro" id="IPR005303">
    <property type="entry name" value="MOCOS_middle"/>
</dbReference>
<dbReference type="InterPro" id="IPR005302">
    <property type="entry name" value="MoCF_Sase_C"/>
</dbReference>
<dbReference type="Pfam" id="PF03473">
    <property type="entry name" value="MOSC"/>
    <property type="match status" value="1"/>
</dbReference>
<accession>A0ABD3R1Z1</accession>
<dbReference type="PANTHER" id="PTHR14237">
    <property type="entry name" value="MOLYBDOPTERIN COFACTOR SULFURASE MOSC"/>
    <property type="match status" value="1"/>
</dbReference>
<sequence length="474" mass="51892">MVDVDPTTSVVAASAIVALTTILLLVQRRYHRGASFFSTMMGRIRVVIRSRAENRELRRLIAVLDEGGGEEGGDDASSSGRTSVSSSRRRRRRPVVSGIFIHPVKSMRPVSLAETKFDVHGLLHDRRLMIVRPIPRRTIGEYDDGNDHDDDAPTHRFVTQRQCPRLATIEVTMPIEIMTDGIRDDATGWKRMGRRSGGMGRTSKVLIRLSSSSTGSASSSSSSSSSIALADNDARIYVDVSPSTLIASPLRYRAGLWGDVVDVVDVGDEAASFVSNIVRLDDPAYGDVRVVSILPRNLTTRHVNETYCPHATRVGYLSTLPQGGLTDGFPILIATQASLDELNSRLAKKGKERLPMSRFRPNIVIDNTSRPFDEDEWKAIRIGTGKDAAILHIVKGCPRCKQSCTDQITGERGNEPLETLSDFRSLGKGGADVYFATNAILNGDCYESTIRVGDPVTILTRGDPVWDADTAQPE</sequence>
<dbReference type="SUPFAM" id="SSF50800">
    <property type="entry name" value="PK beta-barrel domain-like"/>
    <property type="match status" value="1"/>
</dbReference>
<name>A0ABD3R1Z1_9STRA</name>
<proteinExistence type="predicted"/>
<feature type="transmembrane region" description="Helical" evidence="2">
    <location>
        <begin position="6"/>
        <end position="26"/>
    </location>
</feature>
<gene>
    <name evidence="4" type="ORF">ACHAXA_011382</name>
</gene>
<dbReference type="PROSITE" id="PS51340">
    <property type="entry name" value="MOSC"/>
    <property type="match status" value="1"/>
</dbReference>
<keyword evidence="2" id="KW-0472">Membrane</keyword>
<feature type="domain" description="MOSC" evidence="3">
    <location>
        <begin position="306"/>
        <end position="459"/>
    </location>
</feature>
<dbReference type="InterPro" id="IPR011037">
    <property type="entry name" value="Pyrv_Knase-like_insert_dom_sf"/>
</dbReference>
<dbReference type="EMBL" id="JALLPB020000695">
    <property type="protein sequence ID" value="KAL3806965.1"/>
    <property type="molecule type" value="Genomic_DNA"/>
</dbReference>
<evidence type="ECO:0000313" key="4">
    <source>
        <dbReference type="EMBL" id="KAL3806965.1"/>
    </source>
</evidence>
<feature type="compositionally biased region" description="Low complexity" evidence="1">
    <location>
        <begin position="75"/>
        <end position="86"/>
    </location>
</feature>
<feature type="region of interest" description="Disordered" evidence="1">
    <location>
        <begin position="68"/>
        <end position="90"/>
    </location>
</feature>
<protein>
    <recommendedName>
        <fullName evidence="3">MOSC domain-containing protein</fullName>
    </recommendedName>
</protein>